<dbReference type="Proteomes" id="UP000035642">
    <property type="component" value="Unassembled WGS sequence"/>
</dbReference>
<protein>
    <submittedName>
        <fullName evidence="2">Endo/exonuclease/phosphatase domain-containing protein</fullName>
    </submittedName>
</protein>
<proteinExistence type="predicted"/>
<dbReference type="SUPFAM" id="SSF56219">
    <property type="entry name" value="DNase I-like"/>
    <property type="match status" value="1"/>
</dbReference>
<dbReference type="AlphaFoldDB" id="A0A0K0CU77"/>
<dbReference type="Gene3D" id="3.60.10.10">
    <property type="entry name" value="Endonuclease/exonuclease/phosphatase"/>
    <property type="match status" value="1"/>
</dbReference>
<reference evidence="2" key="2">
    <citation type="submission" date="2017-02" db="UniProtKB">
        <authorList>
            <consortium name="WormBaseParasite"/>
        </authorList>
    </citation>
    <scope>IDENTIFICATION</scope>
</reference>
<name>A0A0K0CU77_ANGCA</name>
<dbReference type="InterPro" id="IPR036691">
    <property type="entry name" value="Endo/exonu/phosph_ase_sf"/>
</dbReference>
<keyword evidence="1" id="KW-1185">Reference proteome</keyword>
<organism evidence="1 2">
    <name type="scientific">Angiostrongylus cantonensis</name>
    <name type="common">Rat lungworm</name>
    <dbReference type="NCBI Taxonomy" id="6313"/>
    <lineage>
        <taxon>Eukaryota</taxon>
        <taxon>Metazoa</taxon>
        <taxon>Ecdysozoa</taxon>
        <taxon>Nematoda</taxon>
        <taxon>Chromadorea</taxon>
        <taxon>Rhabditida</taxon>
        <taxon>Rhabditina</taxon>
        <taxon>Rhabditomorpha</taxon>
        <taxon>Strongyloidea</taxon>
        <taxon>Metastrongylidae</taxon>
        <taxon>Angiostrongylus</taxon>
    </lineage>
</organism>
<reference evidence="1" key="1">
    <citation type="submission" date="2012-09" db="EMBL/GenBank/DDBJ databases">
        <authorList>
            <person name="Martin A.A."/>
        </authorList>
    </citation>
    <scope>NUCLEOTIDE SEQUENCE</scope>
</reference>
<dbReference type="STRING" id="6313.A0A0K0CU77"/>
<evidence type="ECO:0000313" key="1">
    <source>
        <dbReference type="Proteomes" id="UP000035642"/>
    </source>
</evidence>
<dbReference type="WBParaSite" id="ACAC_0000074201-mRNA-1">
    <property type="protein sequence ID" value="ACAC_0000074201-mRNA-1"/>
    <property type="gene ID" value="ACAC_0000074201"/>
</dbReference>
<sequence>MVTICTYNARTLASESLIEDLLMQARRIKYHVIAMAETRRRHPSNAVYDTGEKLFLGTCNNRRVGGLGALVNTSLSMNIDSFEQHRTKIGRLPLKICGSKPALTIIVVYAPTSNYDEEVEASSMDLEKFYREDHTFFEGIIGDFNAKIGPRRTSEELHIVTHGLECKKEAGPLPEFIVTTKTIHGNTQFLKPHLQRWTWESSNGEYHNEIDHIIVNRKFC</sequence>
<accession>A0A0K0CU77</accession>
<evidence type="ECO:0000313" key="2">
    <source>
        <dbReference type="WBParaSite" id="ACAC_0000074201-mRNA-1"/>
    </source>
</evidence>